<protein>
    <submittedName>
        <fullName evidence="1">Glycosyltransferase</fullName>
    </submittedName>
</protein>
<dbReference type="GO" id="GO:0016740">
    <property type="term" value="F:transferase activity"/>
    <property type="evidence" value="ECO:0007669"/>
    <property type="project" value="UniProtKB-KW"/>
</dbReference>
<organism evidence="1 2">
    <name type="scientific">Streptococcus acidominimus</name>
    <dbReference type="NCBI Taxonomy" id="1326"/>
    <lineage>
        <taxon>Bacteria</taxon>
        <taxon>Bacillati</taxon>
        <taxon>Bacillota</taxon>
        <taxon>Bacilli</taxon>
        <taxon>Lactobacillales</taxon>
        <taxon>Streptococcaceae</taxon>
        <taxon>Streptococcus</taxon>
    </lineage>
</organism>
<sequence>MSGTLTRLAQYENVRLYPKIMRVTIEDLMKKADLYLDINHGGKFEDVLGEVKGKGREILSFDTTVGDYTTMMFPTAQPQRLVEFLEGYKREEKIKNS</sequence>
<name>A0A380IFZ7_STRAI</name>
<gene>
    <name evidence="1" type="ORF">NCTC12957_00688</name>
</gene>
<evidence type="ECO:0000313" key="1">
    <source>
        <dbReference type="EMBL" id="SUN06538.1"/>
    </source>
</evidence>
<evidence type="ECO:0000313" key="2">
    <source>
        <dbReference type="Proteomes" id="UP000255213"/>
    </source>
</evidence>
<accession>A0A380IFZ7</accession>
<proteinExistence type="predicted"/>
<dbReference type="EMBL" id="UHEN01000001">
    <property type="protein sequence ID" value="SUN06538.1"/>
    <property type="molecule type" value="Genomic_DNA"/>
</dbReference>
<reference evidence="1 2" key="1">
    <citation type="submission" date="2018-06" db="EMBL/GenBank/DDBJ databases">
        <authorList>
            <consortium name="Pathogen Informatics"/>
            <person name="Doyle S."/>
        </authorList>
    </citation>
    <scope>NUCLEOTIDE SEQUENCE [LARGE SCALE GENOMIC DNA]</scope>
    <source>
        <strain evidence="1 2">NCTC12957</strain>
    </source>
</reference>
<dbReference type="AlphaFoldDB" id="A0A380IFZ7"/>
<keyword evidence="1" id="KW-0808">Transferase</keyword>
<dbReference type="Proteomes" id="UP000255213">
    <property type="component" value="Unassembled WGS sequence"/>
</dbReference>